<evidence type="ECO:0000256" key="3">
    <source>
        <dbReference type="ARBA" id="ARBA00022475"/>
    </source>
</evidence>
<evidence type="ECO:0000256" key="8">
    <source>
        <dbReference type="ARBA" id="ARBA00023136"/>
    </source>
</evidence>
<evidence type="ECO:0000313" key="15">
    <source>
        <dbReference type="EMBL" id="PKR89193.1"/>
    </source>
</evidence>
<proteinExistence type="inferred from homology"/>
<keyword evidence="8" id="KW-0472">Membrane</keyword>
<dbReference type="Proteomes" id="UP000233491">
    <property type="component" value="Unassembled WGS sequence"/>
</dbReference>
<evidence type="ECO:0000256" key="10">
    <source>
        <dbReference type="ARBA" id="ARBA00044041"/>
    </source>
</evidence>
<dbReference type="GO" id="GO:0005829">
    <property type="term" value="C:cytosol"/>
    <property type="evidence" value="ECO:0007669"/>
    <property type="project" value="TreeGrafter"/>
</dbReference>
<keyword evidence="3" id="KW-1003">Cell membrane</keyword>
<name>A0A2N3LX96_9HYPH</name>
<dbReference type="Gene3D" id="3.40.50.2000">
    <property type="entry name" value="Glycogen Phosphorylase B"/>
    <property type="match status" value="2"/>
</dbReference>
<dbReference type="GO" id="GO:0005886">
    <property type="term" value="C:plasma membrane"/>
    <property type="evidence" value="ECO:0007669"/>
    <property type="project" value="UniProtKB-SubCell"/>
</dbReference>
<protein>
    <recommendedName>
        <fullName evidence="11">Lipopolysaccharide heptosyltransferase 1</fullName>
        <ecNumber evidence="10">2.4.99.23</ecNumber>
    </recommendedName>
    <alternativeName>
        <fullName evidence="12">ADP-heptose:lipopolysaccharide heptosyltransferase I</fullName>
    </alternativeName>
</protein>
<dbReference type="GO" id="GO:0009244">
    <property type="term" value="P:lipopolysaccharide core region biosynthetic process"/>
    <property type="evidence" value="ECO:0007669"/>
    <property type="project" value="InterPro"/>
</dbReference>
<evidence type="ECO:0000256" key="4">
    <source>
        <dbReference type="ARBA" id="ARBA00022519"/>
    </source>
</evidence>
<keyword evidence="6 15" id="KW-0808">Transferase</keyword>
<evidence type="ECO:0000256" key="12">
    <source>
        <dbReference type="ARBA" id="ARBA00044330"/>
    </source>
</evidence>
<dbReference type="InterPro" id="IPR011908">
    <property type="entry name" value="LipoPS_heptosylTferase-I"/>
</dbReference>
<dbReference type="EMBL" id="PJNW01000007">
    <property type="protein sequence ID" value="PKR89193.1"/>
    <property type="molecule type" value="Genomic_DNA"/>
</dbReference>
<reference evidence="15 16" key="1">
    <citation type="submission" date="2017-12" db="EMBL/GenBank/DDBJ databases">
        <title>Anaerobic carbon monoxide metabolism by Pleomorphomonas carboxyditropha sp. nov., a new mesophilic hydrogenogenic carboxidotroph.</title>
        <authorList>
            <person name="Esquivel-Elizondo S."/>
            <person name="Krajmalnik-Brown R."/>
        </authorList>
    </citation>
    <scope>NUCLEOTIDE SEQUENCE [LARGE SCALE GENOMIC DNA]</scope>
    <source>
        <strain evidence="15 16">R5-392</strain>
    </source>
</reference>
<dbReference type="NCBIfam" id="TIGR02193">
    <property type="entry name" value="heptsyl_trn_I"/>
    <property type="match status" value="1"/>
</dbReference>
<dbReference type="AlphaFoldDB" id="A0A2N3LX96"/>
<dbReference type="CDD" id="cd03789">
    <property type="entry name" value="GT9_LPS_heptosyltransferase"/>
    <property type="match status" value="1"/>
</dbReference>
<dbReference type="PANTHER" id="PTHR30160">
    <property type="entry name" value="TETRAACYLDISACCHARIDE 4'-KINASE-RELATED"/>
    <property type="match status" value="1"/>
</dbReference>
<keyword evidence="16" id="KW-1185">Reference proteome</keyword>
<sequence>MPARPPQLPEDAGRRDGLRGGRPPAGLAIMKVLIVKMSSMGDVVHALPALTDALKARPDLVVDWCVEAAFAPLVRLHPGVRHVHEIRLRAWRKAALKAESWRAARTLIRALRAERYDLVIDAQGLLKSALVARLTGARVAGLNAASAREPLAARLYGERHTIPRDRHAIARLRLLFGAILGYAPDLATLDYGIAHGSDEPDPTVVLLHGTTWPSKRWSTESWIELANALIREGLRPQVTYADAAEEATARAIVAGSPGTELIPRAPLGEVASLIGRASAVVGCDTGLTHLAAALDRPTVALFLSTKPGLTGVAGRRAMVLEATTPCAPCRKRDCPLVPPGEIQLCVTTIRPQLVFERIAKFIKIRNPDMIPKSSSHSPAP</sequence>
<dbReference type="GO" id="GO:0008713">
    <property type="term" value="F:ADP-heptose-lipopolysaccharide heptosyltransferase activity"/>
    <property type="evidence" value="ECO:0007669"/>
    <property type="project" value="TreeGrafter"/>
</dbReference>
<evidence type="ECO:0000256" key="14">
    <source>
        <dbReference type="SAM" id="MobiDB-lite"/>
    </source>
</evidence>
<organism evidence="15 16">
    <name type="scientific">Pleomorphomonas diazotrophica</name>
    <dbReference type="NCBI Taxonomy" id="1166257"/>
    <lineage>
        <taxon>Bacteria</taxon>
        <taxon>Pseudomonadati</taxon>
        <taxon>Pseudomonadota</taxon>
        <taxon>Alphaproteobacteria</taxon>
        <taxon>Hyphomicrobiales</taxon>
        <taxon>Pleomorphomonadaceae</taxon>
        <taxon>Pleomorphomonas</taxon>
    </lineage>
</organism>
<evidence type="ECO:0000256" key="1">
    <source>
        <dbReference type="ARBA" id="ARBA00004515"/>
    </source>
</evidence>
<keyword evidence="4" id="KW-0997">Cell inner membrane</keyword>
<evidence type="ECO:0000256" key="11">
    <source>
        <dbReference type="ARBA" id="ARBA00044190"/>
    </source>
</evidence>
<keyword evidence="5" id="KW-0328">Glycosyltransferase</keyword>
<keyword evidence="7" id="KW-0448">Lipopolysaccharide biosynthesis</keyword>
<comment type="catalytic activity">
    <reaction evidence="13">
        <text>an alpha-Kdo-(2-&gt;4)-alpha-Kdo-(2-&gt;6)-lipid A + ADP-L-glycero-beta-D-manno-heptose = an L-alpha-D-Hep-(1-&gt;5)-[alpha-Kdo-(2-&gt;4)]-alpha-Kdo-(2-&gt;6)-lipid A + ADP + H(+)</text>
        <dbReference type="Rhea" id="RHEA:74067"/>
        <dbReference type="ChEBI" id="CHEBI:15378"/>
        <dbReference type="ChEBI" id="CHEBI:61506"/>
        <dbReference type="ChEBI" id="CHEBI:176431"/>
        <dbReference type="ChEBI" id="CHEBI:193068"/>
        <dbReference type="ChEBI" id="CHEBI:456216"/>
        <dbReference type="EC" id="2.4.99.23"/>
    </reaction>
</comment>
<comment type="caution">
    <text evidence="15">The sequence shown here is derived from an EMBL/GenBank/DDBJ whole genome shotgun (WGS) entry which is preliminary data.</text>
</comment>
<evidence type="ECO:0000256" key="5">
    <source>
        <dbReference type="ARBA" id="ARBA00022676"/>
    </source>
</evidence>
<evidence type="ECO:0000256" key="9">
    <source>
        <dbReference type="ARBA" id="ARBA00043995"/>
    </source>
</evidence>
<dbReference type="PANTHER" id="PTHR30160:SF19">
    <property type="entry name" value="LIPOPOLYSACCHARIDE HEPTOSYLTRANSFERASE 1"/>
    <property type="match status" value="1"/>
</dbReference>
<evidence type="ECO:0000313" key="16">
    <source>
        <dbReference type="Proteomes" id="UP000233491"/>
    </source>
</evidence>
<dbReference type="OrthoDB" id="9807356at2"/>
<evidence type="ECO:0000256" key="6">
    <source>
        <dbReference type="ARBA" id="ARBA00022679"/>
    </source>
</evidence>
<evidence type="ECO:0000256" key="7">
    <source>
        <dbReference type="ARBA" id="ARBA00022985"/>
    </source>
</evidence>
<dbReference type="InterPro" id="IPR002201">
    <property type="entry name" value="Glyco_trans_9"/>
</dbReference>
<dbReference type="InterPro" id="IPR051199">
    <property type="entry name" value="LPS_LOS_Heptosyltrfase"/>
</dbReference>
<comment type="similarity">
    <text evidence="9">Belongs to the glycosyltransferase 9 family.</text>
</comment>
<dbReference type="EC" id="2.4.99.23" evidence="10"/>
<evidence type="ECO:0000256" key="2">
    <source>
        <dbReference type="ARBA" id="ARBA00004713"/>
    </source>
</evidence>
<comment type="pathway">
    <text evidence="2">Bacterial outer membrane biogenesis; LPS core biosynthesis.</text>
</comment>
<gene>
    <name evidence="15" type="primary">waaC</name>
    <name evidence="15" type="ORF">CXZ10_10945</name>
</gene>
<dbReference type="SUPFAM" id="SSF53756">
    <property type="entry name" value="UDP-Glycosyltransferase/glycogen phosphorylase"/>
    <property type="match status" value="1"/>
</dbReference>
<dbReference type="Pfam" id="PF01075">
    <property type="entry name" value="Glyco_transf_9"/>
    <property type="match status" value="1"/>
</dbReference>
<feature type="region of interest" description="Disordered" evidence="14">
    <location>
        <begin position="1"/>
        <end position="22"/>
    </location>
</feature>
<comment type="subcellular location">
    <subcellularLocation>
        <location evidence="1">Cell inner membrane</location>
        <topology evidence="1">Peripheral membrane protein</topology>
        <orientation evidence="1">Cytoplasmic side</orientation>
    </subcellularLocation>
</comment>
<accession>A0A2N3LX96</accession>
<evidence type="ECO:0000256" key="13">
    <source>
        <dbReference type="ARBA" id="ARBA00049201"/>
    </source>
</evidence>